<reference evidence="1 2" key="2">
    <citation type="submission" date="2017-10" db="EMBL/GenBank/DDBJ databases">
        <title>Extensive intraspecific genome diversity in a model arbuscular mycorrhizal fungus.</title>
        <authorList>
            <person name="Chen E.C.H."/>
            <person name="Morin E."/>
            <person name="Baudet D."/>
            <person name="Noel J."/>
            <person name="Ndikumana S."/>
            <person name="Charron P."/>
            <person name="St-Onge C."/>
            <person name="Giorgi J."/>
            <person name="Grigoriev I.V."/>
            <person name="Roux C."/>
            <person name="Martin F.M."/>
            <person name="Corradi N."/>
        </authorList>
    </citation>
    <scope>NUCLEOTIDE SEQUENCE [LARGE SCALE GENOMIC DNA]</scope>
    <source>
        <strain evidence="1 2">C2</strain>
    </source>
</reference>
<proteinExistence type="predicted"/>
<dbReference type="SUPFAM" id="SSF81383">
    <property type="entry name" value="F-box domain"/>
    <property type="match status" value="1"/>
</dbReference>
<evidence type="ECO:0000313" key="1">
    <source>
        <dbReference type="EMBL" id="PKK41564.1"/>
    </source>
</evidence>
<dbReference type="EMBL" id="LLXL01009800">
    <property type="protein sequence ID" value="PKK41564.1"/>
    <property type="molecule type" value="Genomic_DNA"/>
</dbReference>
<protein>
    <submittedName>
        <fullName evidence="1">Uncharacterized protein</fullName>
    </submittedName>
</protein>
<organism evidence="1 2">
    <name type="scientific">Rhizophagus irregularis</name>
    <dbReference type="NCBI Taxonomy" id="588596"/>
    <lineage>
        <taxon>Eukaryota</taxon>
        <taxon>Fungi</taxon>
        <taxon>Fungi incertae sedis</taxon>
        <taxon>Mucoromycota</taxon>
        <taxon>Glomeromycotina</taxon>
        <taxon>Glomeromycetes</taxon>
        <taxon>Glomerales</taxon>
        <taxon>Glomeraceae</taxon>
        <taxon>Rhizophagus</taxon>
    </lineage>
</organism>
<comment type="caution">
    <text evidence="1">The sequence shown here is derived from an EMBL/GenBank/DDBJ whole genome shotgun (WGS) entry which is preliminary data.</text>
</comment>
<evidence type="ECO:0000313" key="2">
    <source>
        <dbReference type="Proteomes" id="UP000233469"/>
    </source>
</evidence>
<accession>A0A2N1KWP2</accession>
<sequence>MSNLNKDILYLIFEELQDDDNTLYSCLLVNKTWCETIVPTLWKDPWKRLKNGKERSLLNIHIKILYLTILVSVDI</sequence>
<dbReference type="AlphaFoldDB" id="A0A2N1KWP2"/>
<reference evidence="1 2" key="1">
    <citation type="submission" date="2016-04" db="EMBL/GenBank/DDBJ databases">
        <title>Genome analyses suggest a sexual origin of heterokaryosis in a supposedly ancient asexual fungus.</title>
        <authorList>
            <person name="Ropars J."/>
            <person name="Sedzielewska K."/>
            <person name="Noel J."/>
            <person name="Charron P."/>
            <person name="Farinelli L."/>
            <person name="Marton T."/>
            <person name="Kruger M."/>
            <person name="Pelin A."/>
            <person name="Brachmann A."/>
            <person name="Corradi N."/>
        </authorList>
    </citation>
    <scope>NUCLEOTIDE SEQUENCE [LARGE SCALE GENOMIC DNA]</scope>
    <source>
        <strain evidence="1 2">C2</strain>
    </source>
</reference>
<gene>
    <name evidence="1" type="ORF">RhiirC2_804783</name>
</gene>
<name>A0A2N1KWP2_9GLOM</name>
<dbReference type="InterPro" id="IPR036047">
    <property type="entry name" value="F-box-like_dom_sf"/>
</dbReference>
<dbReference type="Proteomes" id="UP000233469">
    <property type="component" value="Unassembled WGS sequence"/>
</dbReference>